<dbReference type="InterPro" id="IPR036259">
    <property type="entry name" value="MFS_trans_sf"/>
</dbReference>
<comment type="pathway">
    <text evidence="4">Amine and polyamine biosynthesis; spermidine biosynthesis; spermidine from putrescine: step 1/1.</text>
</comment>
<dbReference type="SUPFAM" id="SSF103473">
    <property type="entry name" value="MFS general substrate transporter"/>
    <property type="match status" value="1"/>
</dbReference>
<keyword evidence="2 4" id="KW-0808">Transferase</keyword>
<dbReference type="SMR" id="A0A5M7BQT0"/>
<dbReference type="GO" id="GO:0004766">
    <property type="term" value="F:spermidine synthase activity"/>
    <property type="evidence" value="ECO:0007669"/>
    <property type="project" value="UniProtKB-UniRule"/>
</dbReference>
<dbReference type="HAMAP" id="MF_00198">
    <property type="entry name" value="Spermidine_synth"/>
    <property type="match status" value="1"/>
</dbReference>
<dbReference type="RefSeq" id="WP_150069181.1">
    <property type="nucleotide sequence ID" value="NZ_JBEPDJ010000027.1"/>
</dbReference>
<organism evidence="7 8">
    <name type="scientific">Saccharopolyspora hirsuta</name>
    <dbReference type="NCBI Taxonomy" id="1837"/>
    <lineage>
        <taxon>Bacteria</taxon>
        <taxon>Bacillati</taxon>
        <taxon>Actinomycetota</taxon>
        <taxon>Actinomycetes</taxon>
        <taxon>Pseudonocardiales</taxon>
        <taxon>Pseudonocardiaceae</taxon>
        <taxon>Saccharopolyspora</taxon>
    </lineage>
</organism>
<keyword evidence="4" id="KW-0812">Transmembrane</keyword>
<feature type="binding site" evidence="4">
    <location>
        <position position="258"/>
    </location>
    <ligand>
        <name>S-methyl-5'-thioadenosine</name>
        <dbReference type="ChEBI" id="CHEBI:17509"/>
    </ligand>
</feature>
<evidence type="ECO:0000313" key="7">
    <source>
        <dbReference type="EMBL" id="KAA5829541.1"/>
    </source>
</evidence>
<feature type="transmembrane region" description="Helical" evidence="4">
    <location>
        <begin position="152"/>
        <end position="175"/>
    </location>
</feature>
<dbReference type="PANTHER" id="PTHR43317:SF1">
    <property type="entry name" value="THERMOSPERMINE SYNTHASE ACAULIS5"/>
    <property type="match status" value="1"/>
</dbReference>
<dbReference type="PROSITE" id="PS01330">
    <property type="entry name" value="PABS_1"/>
    <property type="match status" value="1"/>
</dbReference>
<keyword evidence="3 4" id="KW-0620">Polyamine biosynthesis</keyword>
<keyword evidence="4" id="KW-1003">Cell membrane</keyword>
<dbReference type="EC" id="2.5.1.16" evidence="4"/>
<name>A0A5M7BQT0_SACHI</name>
<feature type="binding site" evidence="4">
    <location>
        <position position="315"/>
    </location>
    <ligand>
        <name>spermidine</name>
        <dbReference type="ChEBI" id="CHEBI:57834"/>
    </ligand>
</feature>
<keyword evidence="4" id="KW-0745">Spermidine biosynthesis</keyword>
<evidence type="ECO:0000256" key="1">
    <source>
        <dbReference type="ARBA" id="ARBA00007867"/>
    </source>
</evidence>
<comment type="catalytic activity">
    <reaction evidence="4">
        <text>S-adenosyl 3-(methylsulfanyl)propylamine + putrescine = S-methyl-5'-thioadenosine + spermidine + H(+)</text>
        <dbReference type="Rhea" id="RHEA:12721"/>
        <dbReference type="ChEBI" id="CHEBI:15378"/>
        <dbReference type="ChEBI" id="CHEBI:17509"/>
        <dbReference type="ChEBI" id="CHEBI:57443"/>
        <dbReference type="ChEBI" id="CHEBI:57834"/>
        <dbReference type="ChEBI" id="CHEBI:326268"/>
        <dbReference type="EC" id="2.5.1.16"/>
    </reaction>
</comment>
<feature type="binding site" evidence="4">
    <location>
        <position position="293"/>
    </location>
    <ligand>
        <name>spermidine</name>
        <dbReference type="ChEBI" id="CHEBI:57834"/>
    </ligand>
</feature>
<dbReference type="GO" id="GO:0010487">
    <property type="term" value="F:thermospermine synthase activity"/>
    <property type="evidence" value="ECO:0007669"/>
    <property type="project" value="UniProtKB-ARBA"/>
</dbReference>
<evidence type="ECO:0000256" key="3">
    <source>
        <dbReference type="ARBA" id="ARBA00023115"/>
    </source>
</evidence>
<sequence>MTTTAEPETAPAAKPRGRLARTAVLVAVFVCAACGLVYELALVALGSYLIGDTVGQASIVLSLMVFAMGVGALAAKPLQRWAAEAFAAIELLLALLGGLSVLLLYAAFAWLSLYTPALIATALVLGVLIGAEIPLLMVLLQRIRRQDAGSAVADLFAADYVGGLVGGLAFPFLLLPLFGQVQGALVVGLVNAAAGIGLVLTVFRRELSKRAVLLLTGVSVLVGGLLVGAYVFADDFEVTARQALYADPVVHAERSPYQEVVLTESVSFAGTPDTRMYLNGDLQFSSADEYRYHEAMVHPAMAGPRGRVLVLGGGDGLVLREVLRYPDVREATLVELDPAVLELARTDPRVSTLNGHAFEDPRVRTIASDAFTWLRDNRDRYDVVLVDMPDADSTATAKLYSTEFYGLVRHAMADDARVVVQAGSPFFAPKAFWSIEASMRAANLSTVPYAVTVPSFGEWGFHLAAAAPAPPGAANSMEIGPSNSMEIEAVRSPLASPGAPELRLPRDVPPLRSLDEPTLRAAATFPPDRTRIPNMEPSTLMHPTILQYAQGEWENY</sequence>
<comment type="caution">
    <text evidence="7">The sequence shown here is derived from an EMBL/GenBank/DDBJ whole genome shotgun (WGS) entry which is preliminary data.</text>
</comment>
<feature type="domain" description="PABS" evidence="6">
    <location>
        <begin position="228"/>
        <end position="466"/>
    </location>
</feature>
<dbReference type="NCBIfam" id="NF002956">
    <property type="entry name" value="PRK03612.1"/>
    <property type="match status" value="1"/>
</dbReference>
<dbReference type="InterPro" id="IPR029063">
    <property type="entry name" value="SAM-dependent_MTases_sf"/>
</dbReference>
<keyword evidence="4" id="KW-0472">Membrane</keyword>
<dbReference type="Proteomes" id="UP000323946">
    <property type="component" value="Unassembled WGS sequence"/>
</dbReference>
<feature type="binding site" evidence="4">
    <location>
        <begin position="369"/>
        <end position="370"/>
    </location>
    <ligand>
        <name>S-methyl-5'-thioadenosine</name>
        <dbReference type="ChEBI" id="CHEBI:17509"/>
    </ligand>
</feature>
<comment type="similarity">
    <text evidence="1 4">Belongs to the spermidine/spermine synthase family.</text>
</comment>
<dbReference type="InterPro" id="IPR001045">
    <property type="entry name" value="Spermi_synthase"/>
</dbReference>
<dbReference type="CDD" id="cd02440">
    <property type="entry name" value="AdoMet_MTases"/>
    <property type="match status" value="1"/>
</dbReference>
<dbReference type="GO" id="GO:0005886">
    <property type="term" value="C:plasma membrane"/>
    <property type="evidence" value="ECO:0007669"/>
    <property type="project" value="UniProtKB-SubCell"/>
</dbReference>
<keyword evidence="8" id="KW-1185">Reference proteome</keyword>
<feature type="active site" description="Proton acceptor" evidence="4 5">
    <location>
        <position position="387"/>
    </location>
</feature>
<dbReference type="AlphaFoldDB" id="A0A5M7BQT0"/>
<feature type="transmembrane region" description="Helical" evidence="4">
    <location>
        <begin position="181"/>
        <end position="200"/>
    </location>
</feature>
<dbReference type="InterPro" id="IPR030373">
    <property type="entry name" value="PABS_CS"/>
</dbReference>
<evidence type="ECO:0000256" key="5">
    <source>
        <dbReference type="PROSITE-ProRule" id="PRU00354"/>
    </source>
</evidence>
<dbReference type="OrthoDB" id="9793120at2"/>
<dbReference type="Gene3D" id="3.40.50.150">
    <property type="entry name" value="Vaccinia Virus protein VP39"/>
    <property type="match status" value="1"/>
</dbReference>
<keyword evidence="4" id="KW-1133">Transmembrane helix</keyword>
<dbReference type="UniPathway" id="UPA00248">
    <property type="reaction ID" value="UER00314"/>
</dbReference>
<feature type="binding site" evidence="4">
    <location>
        <position position="335"/>
    </location>
    <ligand>
        <name>S-methyl-5'-thioadenosine</name>
        <dbReference type="ChEBI" id="CHEBI:17509"/>
    </ligand>
</feature>
<evidence type="ECO:0000256" key="4">
    <source>
        <dbReference type="HAMAP-Rule" id="MF_00198"/>
    </source>
</evidence>
<dbReference type="PANTHER" id="PTHR43317">
    <property type="entry name" value="THERMOSPERMINE SYNTHASE ACAULIS5"/>
    <property type="match status" value="1"/>
</dbReference>
<evidence type="ECO:0000259" key="6">
    <source>
        <dbReference type="PROSITE" id="PS51006"/>
    </source>
</evidence>
<comment type="function">
    <text evidence="4">Catalyzes the irreversible transfer of a propylamine group from the amino donor S-adenosylmethioninamine (decarboxy-AdoMet) to putrescine (1,4-diaminobutane) to yield spermidine.</text>
</comment>
<feature type="transmembrane region" description="Helical" evidence="4">
    <location>
        <begin position="212"/>
        <end position="233"/>
    </location>
</feature>
<dbReference type="GO" id="GO:0008295">
    <property type="term" value="P:spermidine biosynthetic process"/>
    <property type="evidence" value="ECO:0007669"/>
    <property type="project" value="UniProtKB-UniRule"/>
</dbReference>
<reference evidence="7 8" key="1">
    <citation type="submission" date="2019-09" db="EMBL/GenBank/DDBJ databases">
        <title>Draft genome sequence of the thermophilic Saccharopolyspora hirsuta VKM Ac-666T.</title>
        <authorList>
            <person name="Lobastova T.G."/>
            <person name="Fokina V."/>
            <person name="Bragin E.Y."/>
            <person name="Shtratnikova V.Y."/>
            <person name="Starodumova I.P."/>
            <person name="Tarlachkov S.V."/>
            <person name="Donova M.V."/>
        </authorList>
    </citation>
    <scope>NUCLEOTIDE SEQUENCE [LARGE SCALE GENOMIC DNA]</scope>
    <source>
        <strain evidence="7 8">VKM Ac-666</strain>
    </source>
</reference>
<proteinExistence type="inferred from homology"/>
<evidence type="ECO:0000313" key="8">
    <source>
        <dbReference type="Proteomes" id="UP000323946"/>
    </source>
</evidence>
<dbReference type="InterPro" id="IPR030374">
    <property type="entry name" value="PABS"/>
</dbReference>
<protein>
    <recommendedName>
        <fullName evidence="4">Polyamine aminopropyltransferase</fullName>
    </recommendedName>
    <alternativeName>
        <fullName evidence="4">Putrescine aminopropyltransferase</fullName>
        <shortName evidence="4">PAPT</shortName>
    </alternativeName>
    <alternativeName>
        <fullName evidence="4">Spermidine synthase</fullName>
        <shortName evidence="4">SPDS</shortName>
        <shortName evidence="4">SPDSY</shortName>
        <ecNumber evidence="4">2.5.1.16</ecNumber>
    </alternativeName>
</protein>
<comment type="subunit">
    <text evidence="4">Homodimer or homotetramer.</text>
</comment>
<dbReference type="Pfam" id="PF01564">
    <property type="entry name" value="Spermine_synth"/>
    <property type="match status" value="1"/>
</dbReference>
<accession>A0A5M7BQT0</accession>
<dbReference type="PROSITE" id="PS51006">
    <property type="entry name" value="PABS_2"/>
    <property type="match status" value="1"/>
</dbReference>
<evidence type="ECO:0000256" key="2">
    <source>
        <dbReference type="ARBA" id="ARBA00022679"/>
    </source>
</evidence>
<dbReference type="SUPFAM" id="SSF53335">
    <property type="entry name" value="S-adenosyl-L-methionine-dependent methyltransferases"/>
    <property type="match status" value="1"/>
</dbReference>
<feature type="transmembrane region" description="Helical" evidence="4">
    <location>
        <begin position="24"/>
        <end position="50"/>
    </location>
</feature>
<feature type="transmembrane region" description="Helical" evidence="4">
    <location>
        <begin position="56"/>
        <end position="75"/>
    </location>
</feature>
<dbReference type="EMBL" id="VWPH01000012">
    <property type="protein sequence ID" value="KAA5829541.1"/>
    <property type="molecule type" value="Genomic_DNA"/>
</dbReference>
<comment type="subcellular location">
    <subcellularLocation>
        <location evidence="4">Cell membrane</location>
        <topology evidence="4">Multi-pass membrane protein</topology>
    </subcellularLocation>
</comment>
<comment type="caution">
    <text evidence="4">Lacks conserved residue(s) required for the propagation of feature annotation.</text>
</comment>
<feature type="transmembrane region" description="Helical" evidence="4">
    <location>
        <begin position="117"/>
        <end position="140"/>
    </location>
</feature>
<gene>
    <name evidence="4" type="primary">speE</name>
    <name evidence="7" type="ORF">F1721_24805</name>
</gene>
<feature type="transmembrane region" description="Helical" evidence="4">
    <location>
        <begin position="87"/>
        <end position="111"/>
    </location>
</feature>